<dbReference type="GO" id="GO:0016887">
    <property type="term" value="F:ATP hydrolysis activity"/>
    <property type="evidence" value="ECO:0007669"/>
    <property type="project" value="InterPro"/>
</dbReference>
<evidence type="ECO:0000259" key="9">
    <source>
        <dbReference type="PROSITE" id="PS50893"/>
    </source>
</evidence>
<reference evidence="10" key="1">
    <citation type="submission" date="2021-05" db="EMBL/GenBank/DDBJ databases">
        <title>Novel Bacillus species.</title>
        <authorList>
            <person name="Liu G."/>
        </authorList>
    </citation>
    <scope>NUCLEOTIDE SEQUENCE</scope>
    <source>
        <strain evidence="10">FJAT-49825</strain>
    </source>
</reference>
<dbReference type="PANTHER" id="PTHR43553">
    <property type="entry name" value="HEAVY METAL TRANSPORTER"/>
    <property type="match status" value="1"/>
</dbReference>
<protein>
    <submittedName>
        <fullName evidence="10">ABC transporter ATP-binding protein</fullName>
    </submittedName>
</protein>
<comment type="similarity">
    <text evidence="2">Belongs to the ABC transporter superfamily.</text>
</comment>
<keyword evidence="5" id="KW-0547">Nucleotide-binding</keyword>
<dbReference type="SMART" id="SM00382">
    <property type="entry name" value="AAA"/>
    <property type="match status" value="1"/>
</dbReference>
<organism evidence="10 11">
    <name type="scientific">Neobacillus rhizophilus</name>
    <dbReference type="NCBI Taxonomy" id="2833579"/>
    <lineage>
        <taxon>Bacteria</taxon>
        <taxon>Bacillati</taxon>
        <taxon>Bacillota</taxon>
        <taxon>Bacilli</taxon>
        <taxon>Bacillales</taxon>
        <taxon>Bacillaceae</taxon>
        <taxon>Neobacillus</taxon>
    </lineage>
</organism>
<dbReference type="InterPro" id="IPR003439">
    <property type="entry name" value="ABC_transporter-like_ATP-bd"/>
</dbReference>
<dbReference type="FunFam" id="3.40.50.300:FF:000224">
    <property type="entry name" value="Energy-coupling factor transporter ATP-binding protein EcfA"/>
    <property type="match status" value="1"/>
</dbReference>
<keyword evidence="8" id="KW-0472">Membrane</keyword>
<dbReference type="AlphaFoldDB" id="A0A942YWK0"/>
<gene>
    <name evidence="10" type="ORF">KHA99_27670</name>
</gene>
<dbReference type="GO" id="GO:0015087">
    <property type="term" value="F:cobalt ion transmembrane transporter activity"/>
    <property type="evidence" value="ECO:0007669"/>
    <property type="project" value="UniProtKB-ARBA"/>
</dbReference>
<dbReference type="InterPro" id="IPR003593">
    <property type="entry name" value="AAA+_ATPase"/>
</dbReference>
<dbReference type="InterPro" id="IPR015856">
    <property type="entry name" value="ABC_transpr_CbiO/EcfA_su"/>
</dbReference>
<evidence type="ECO:0000256" key="7">
    <source>
        <dbReference type="ARBA" id="ARBA00022967"/>
    </source>
</evidence>
<sequence>MAFLTLNNITFAYPNGFTAVENVNMSFEKGEAVAIVGQNGAGKTTTVKLINGLLKPTEGDVVIDGWNTKDYTTAQISRKVGYVFQNPDDQIFNSTVYKEIEFGPKQQGLSPEVVKDLVLKAAELVGVTKFLEENPYDLPYSLRKMVTIAAVIAMNTDVIILDEPTAGQDYPTMIRLGEIIKHLIQQGKTVITITHDMEFVVNNFEHVIVMANKRKIADGNKRDIFWDLETLEKSMLKQPHISGLSNSLKFGNQVLTIEEMVEELKDAKKSGHVQKDNYGVVV</sequence>
<evidence type="ECO:0000256" key="8">
    <source>
        <dbReference type="ARBA" id="ARBA00023136"/>
    </source>
</evidence>
<proteinExistence type="inferred from homology"/>
<feature type="domain" description="ABC transporter" evidence="9">
    <location>
        <begin position="4"/>
        <end position="237"/>
    </location>
</feature>
<accession>A0A942YWK0</accession>
<dbReference type="InterPro" id="IPR050095">
    <property type="entry name" value="ECF_ABC_transporter_ATP-bd"/>
</dbReference>
<evidence type="ECO:0000313" key="11">
    <source>
        <dbReference type="Proteomes" id="UP000679749"/>
    </source>
</evidence>
<dbReference type="PROSITE" id="PS50893">
    <property type="entry name" value="ABC_TRANSPORTER_2"/>
    <property type="match status" value="1"/>
</dbReference>
<comment type="caution">
    <text evidence="10">The sequence shown here is derived from an EMBL/GenBank/DDBJ whole genome shotgun (WGS) entry which is preliminary data.</text>
</comment>
<evidence type="ECO:0000256" key="5">
    <source>
        <dbReference type="ARBA" id="ARBA00022741"/>
    </source>
</evidence>
<dbReference type="InterPro" id="IPR027417">
    <property type="entry name" value="P-loop_NTPase"/>
</dbReference>
<dbReference type="SUPFAM" id="SSF52540">
    <property type="entry name" value="P-loop containing nucleoside triphosphate hydrolases"/>
    <property type="match status" value="1"/>
</dbReference>
<dbReference type="CDD" id="cd03225">
    <property type="entry name" value="ABC_cobalt_CbiO_domain1"/>
    <property type="match status" value="1"/>
</dbReference>
<evidence type="ECO:0000256" key="4">
    <source>
        <dbReference type="ARBA" id="ARBA00022475"/>
    </source>
</evidence>
<evidence type="ECO:0000256" key="6">
    <source>
        <dbReference type="ARBA" id="ARBA00022840"/>
    </source>
</evidence>
<dbReference type="EMBL" id="JAGYPF010000006">
    <property type="protein sequence ID" value="MBS4216208.1"/>
    <property type="molecule type" value="Genomic_DNA"/>
</dbReference>
<evidence type="ECO:0000313" key="10">
    <source>
        <dbReference type="EMBL" id="MBS4216208.1"/>
    </source>
</evidence>
<evidence type="ECO:0000256" key="3">
    <source>
        <dbReference type="ARBA" id="ARBA00022448"/>
    </source>
</evidence>
<dbReference type="Pfam" id="PF00005">
    <property type="entry name" value="ABC_tran"/>
    <property type="match status" value="1"/>
</dbReference>
<keyword evidence="4" id="KW-1003">Cell membrane</keyword>
<evidence type="ECO:0000256" key="2">
    <source>
        <dbReference type="ARBA" id="ARBA00005417"/>
    </source>
</evidence>
<keyword evidence="6 10" id="KW-0067">ATP-binding</keyword>
<dbReference type="GO" id="GO:0042626">
    <property type="term" value="F:ATPase-coupled transmembrane transporter activity"/>
    <property type="evidence" value="ECO:0007669"/>
    <property type="project" value="TreeGrafter"/>
</dbReference>
<dbReference type="GO" id="GO:0005524">
    <property type="term" value="F:ATP binding"/>
    <property type="evidence" value="ECO:0007669"/>
    <property type="project" value="UniProtKB-KW"/>
</dbReference>
<keyword evidence="7" id="KW-1278">Translocase</keyword>
<dbReference type="GO" id="GO:0043190">
    <property type="term" value="C:ATP-binding cassette (ABC) transporter complex"/>
    <property type="evidence" value="ECO:0007669"/>
    <property type="project" value="TreeGrafter"/>
</dbReference>
<dbReference type="PANTHER" id="PTHR43553:SF24">
    <property type="entry name" value="ENERGY-COUPLING FACTOR TRANSPORTER ATP-BINDING PROTEIN ECFA1"/>
    <property type="match status" value="1"/>
</dbReference>
<keyword evidence="11" id="KW-1185">Reference proteome</keyword>
<name>A0A942YWK0_9BACI</name>
<dbReference type="Gene3D" id="3.40.50.300">
    <property type="entry name" value="P-loop containing nucleotide triphosphate hydrolases"/>
    <property type="match status" value="1"/>
</dbReference>
<evidence type="ECO:0000256" key="1">
    <source>
        <dbReference type="ARBA" id="ARBA00004202"/>
    </source>
</evidence>
<comment type="subcellular location">
    <subcellularLocation>
        <location evidence="1">Cell membrane</location>
        <topology evidence="1">Peripheral membrane protein</topology>
    </subcellularLocation>
</comment>
<dbReference type="Proteomes" id="UP000679749">
    <property type="component" value="Unassembled WGS sequence"/>
</dbReference>
<dbReference type="RefSeq" id="WP_213120736.1">
    <property type="nucleotide sequence ID" value="NZ_JAGYPF010000006.1"/>
</dbReference>
<keyword evidence="3" id="KW-0813">Transport</keyword>